<organism evidence="1 2">
    <name type="scientific">Romboutsia maritimum</name>
    <dbReference type="NCBI Taxonomy" id="2020948"/>
    <lineage>
        <taxon>Bacteria</taxon>
        <taxon>Bacillati</taxon>
        <taxon>Bacillota</taxon>
        <taxon>Clostridia</taxon>
        <taxon>Peptostreptococcales</taxon>
        <taxon>Peptostreptococcaceae</taxon>
        <taxon>Romboutsia</taxon>
    </lineage>
</organism>
<accession>A0A371IWY6</accession>
<dbReference type="Proteomes" id="UP000243494">
    <property type="component" value="Unassembled WGS sequence"/>
</dbReference>
<dbReference type="OrthoDB" id="2083693at2"/>
<protein>
    <submittedName>
        <fullName evidence="1">Uncharacterized protein</fullName>
    </submittedName>
</protein>
<reference evidence="1 2" key="1">
    <citation type="journal article" date="2017" name="Genome Announc.">
        <title>Draft Genome Sequence of Romboutsia maritimum sp. nov. Strain CCRI-22766(T), Isolated from Coastal Estuarine Mud.</title>
        <authorList>
            <person name="Maheux A.F."/>
            <person name="Boudreau D.K."/>
            <person name="Berube E."/>
            <person name="Boissinot M."/>
            <person name="Raymond F."/>
            <person name="Brodeur S."/>
            <person name="Corbeil J."/>
            <person name="Brightwell G."/>
            <person name="Broda D."/>
            <person name="Omar R.F."/>
            <person name="Bergeron M.G."/>
        </authorList>
    </citation>
    <scope>NUCLEOTIDE SEQUENCE [LARGE SCALE GENOMIC DNA]</scope>
    <source>
        <strain evidence="1 2">CCRI-22766</strain>
    </source>
</reference>
<dbReference type="RefSeq" id="WP_095404653.1">
    <property type="nucleotide sequence ID" value="NZ_NOJZ02000001.1"/>
</dbReference>
<comment type="caution">
    <text evidence="1">The sequence shown here is derived from an EMBL/GenBank/DDBJ whole genome shotgun (WGS) entry which is preliminary data.</text>
</comment>
<dbReference type="AlphaFoldDB" id="A0A371IWY6"/>
<evidence type="ECO:0000313" key="2">
    <source>
        <dbReference type="Proteomes" id="UP000243494"/>
    </source>
</evidence>
<evidence type="ECO:0000313" key="1">
    <source>
        <dbReference type="EMBL" id="RDY24988.1"/>
    </source>
</evidence>
<keyword evidence="2" id="KW-1185">Reference proteome</keyword>
<name>A0A371IWY6_9FIRM</name>
<dbReference type="EMBL" id="NOJZ02000001">
    <property type="protein sequence ID" value="RDY24988.1"/>
    <property type="molecule type" value="Genomic_DNA"/>
</dbReference>
<proteinExistence type="predicted"/>
<gene>
    <name evidence="1" type="ORF">CHF27_001955</name>
</gene>
<sequence>MKNYNYQTNSKDCCCSCGLKKAICILTSLNSLIDTNEKITIYYSNTSPITNASILNSHYPSLVLINGTNNSNNTVESYICVDCINAIKVYPKNNDYQSIINILNGEYNSPICLTLPCIENCCCKYSIAGYLKDKYITMSNRNFNVSLCNSPHDILNVSVIHLDYDVAWLLNSIDKVLYLVQLCNICSLSEVSV</sequence>